<dbReference type="Proteomes" id="UP000712157">
    <property type="component" value="Unassembled WGS sequence"/>
</dbReference>
<dbReference type="AlphaFoldDB" id="A0A949JVW9"/>
<feature type="domain" description="Endonuclease GajA/Old nuclease/RecF-like AAA" evidence="1">
    <location>
        <begin position="1"/>
        <end position="48"/>
    </location>
</feature>
<dbReference type="EMBL" id="JAHQCW010000007">
    <property type="protein sequence ID" value="MBU9736130.1"/>
    <property type="molecule type" value="Genomic_DNA"/>
</dbReference>
<protein>
    <submittedName>
        <fullName evidence="2">AAA family ATPase</fullName>
    </submittedName>
</protein>
<proteinExistence type="predicted"/>
<dbReference type="Gene3D" id="3.40.50.300">
    <property type="entry name" value="P-loop containing nucleotide triphosphate hydrolases"/>
    <property type="match status" value="1"/>
</dbReference>
<feature type="domain" description="Endonuclease GajA/Old nuclease/RecF-like AAA" evidence="1">
    <location>
        <begin position="246"/>
        <end position="339"/>
    </location>
</feature>
<name>A0A949JVW9_9FIRM</name>
<dbReference type="RefSeq" id="WP_238721065.1">
    <property type="nucleotide sequence ID" value="NZ_JAHQCW010000007.1"/>
</dbReference>
<dbReference type="InterPro" id="IPR027417">
    <property type="entry name" value="P-loop_NTPase"/>
</dbReference>
<accession>A0A949JVW9</accession>
<dbReference type="InterPro" id="IPR041685">
    <property type="entry name" value="AAA_GajA/Old/RecF-like"/>
</dbReference>
<evidence type="ECO:0000313" key="2">
    <source>
        <dbReference type="EMBL" id="MBU9736130.1"/>
    </source>
</evidence>
<comment type="caution">
    <text evidence="2">The sequence shown here is derived from an EMBL/GenBank/DDBJ whole genome shotgun (WGS) entry which is preliminary data.</text>
</comment>
<dbReference type="InterPro" id="IPR051396">
    <property type="entry name" value="Bact_Antivir_Def_Nuclease"/>
</dbReference>
<organism evidence="2 3">
    <name type="scientific">Diplocloster agilis</name>
    <dbReference type="NCBI Taxonomy" id="2850323"/>
    <lineage>
        <taxon>Bacteria</taxon>
        <taxon>Bacillati</taxon>
        <taxon>Bacillota</taxon>
        <taxon>Clostridia</taxon>
        <taxon>Lachnospirales</taxon>
        <taxon>Lachnospiraceae</taxon>
        <taxon>Diplocloster</taxon>
    </lineage>
</organism>
<dbReference type="SUPFAM" id="SSF52540">
    <property type="entry name" value="P-loop containing nucleoside triphosphate hydrolases"/>
    <property type="match status" value="1"/>
</dbReference>
<dbReference type="PANTHER" id="PTHR43581">
    <property type="entry name" value="ATP/GTP PHOSPHATASE"/>
    <property type="match status" value="1"/>
</dbReference>
<keyword evidence="3" id="KW-1185">Reference proteome</keyword>
<evidence type="ECO:0000259" key="1">
    <source>
        <dbReference type="Pfam" id="PF13175"/>
    </source>
</evidence>
<sequence>MKIRSLTIHNFKSIQDLRIEEIESAMIVVGKNNTGKTVILDAILAMAGYYQIRPTDFGDGKGAIEIGATLEIADEDLAELHQRGVISRYKSFEAWFREFRNRLPSFQENTLSFTCTIHKDGKISYNDGVRRNNKYIPMLIPKIHYIDHRRELTGIQNDIFVAQTRQDLAGLRDNRCVFDESRKCSHCFNCIHVINRKAPADITITETVRLLEYKLFHLNVDAFASRLNQYFHKNSGRSQDIRFEMKFNIDELFHIDTLVINNDRYMEGSIEMLSEGIKSIYILSLLEAYIDDMNPISSIIMIEDPESYLHPQLQKVAGEILYRLSKKNQIIFSTHSPNLLFNFTSRQIKQVVLDENYYTTIRENVDIDEILDDLGYTANDLMNVSFVFIVEGKQDRNRLPLLLEKYYSEIYDEDGMLQRISIIPTNSCTNIKTYANLKYINKLYLKDQFLMIRDSDGKNPKYLVKQLCSYYGARSKEEGGDSVPRVQPRNVLVLRYYSFENYFLEPAVMAKIGVIKSEEEFYNILYAKYKAYLYKVPSMKRMIKVTGARINSKEDLKNHMEAIKIYVRGHNLYDIFYGRYKGDAETEILKKYIDAAPRETFQDILQAIDNFVYFQNRKKEEPV</sequence>
<evidence type="ECO:0000313" key="3">
    <source>
        <dbReference type="Proteomes" id="UP000712157"/>
    </source>
</evidence>
<reference evidence="2" key="1">
    <citation type="submission" date="2021-06" db="EMBL/GenBank/DDBJ databases">
        <title>Description of novel taxa of the family Lachnospiraceae.</title>
        <authorList>
            <person name="Chaplin A.V."/>
            <person name="Sokolova S.R."/>
            <person name="Pikina A.P."/>
            <person name="Korzhanova M."/>
            <person name="Belova V."/>
            <person name="Korostin D."/>
            <person name="Efimov B.A."/>
        </authorList>
    </citation>
    <scope>NUCLEOTIDE SEQUENCE</scope>
    <source>
        <strain evidence="2">ASD5720</strain>
    </source>
</reference>
<gene>
    <name evidence="2" type="ORF">KTH89_06240</name>
</gene>
<dbReference type="PANTHER" id="PTHR43581:SF4">
    <property type="entry name" value="ATP_GTP PHOSPHATASE"/>
    <property type="match status" value="1"/>
</dbReference>
<dbReference type="Pfam" id="PF13175">
    <property type="entry name" value="AAA_15"/>
    <property type="match status" value="2"/>
</dbReference>